<dbReference type="RefSeq" id="XP_066674684.1">
    <property type="nucleotide sequence ID" value="XM_066804911.1"/>
</dbReference>
<comment type="caution">
    <text evidence="1">The sequence shown here is derived from an EMBL/GenBank/DDBJ whole genome shotgun (WGS) entry which is preliminary data.</text>
</comment>
<evidence type="ECO:0000313" key="1">
    <source>
        <dbReference type="EMBL" id="KAK8093911.1"/>
    </source>
</evidence>
<organism evidence="1 2">
    <name type="scientific">Apiospora hydei</name>
    <dbReference type="NCBI Taxonomy" id="1337664"/>
    <lineage>
        <taxon>Eukaryota</taxon>
        <taxon>Fungi</taxon>
        <taxon>Dikarya</taxon>
        <taxon>Ascomycota</taxon>
        <taxon>Pezizomycotina</taxon>
        <taxon>Sordariomycetes</taxon>
        <taxon>Xylariomycetidae</taxon>
        <taxon>Amphisphaeriales</taxon>
        <taxon>Apiosporaceae</taxon>
        <taxon>Apiospora</taxon>
    </lineage>
</organism>
<name>A0ABR1XB75_9PEZI</name>
<proteinExistence type="predicted"/>
<evidence type="ECO:0000313" key="2">
    <source>
        <dbReference type="Proteomes" id="UP001433268"/>
    </source>
</evidence>
<protein>
    <submittedName>
        <fullName evidence="1">Uncharacterized protein</fullName>
    </submittedName>
</protein>
<accession>A0ABR1XB75</accession>
<dbReference type="GeneID" id="92037971"/>
<keyword evidence="2" id="KW-1185">Reference proteome</keyword>
<sequence>MRALVIVRKRADGTSEVPDTPHIPPLNPATITPFQARSIHDAARNHVGGARFFGVLDILAADRELIMLVD</sequence>
<reference evidence="1 2" key="1">
    <citation type="submission" date="2023-01" db="EMBL/GenBank/DDBJ databases">
        <title>Analysis of 21 Apiospora genomes using comparative genomics revels a genus with tremendous synthesis potential of carbohydrate active enzymes and secondary metabolites.</title>
        <authorList>
            <person name="Sorensen T."/>
        </authorList>
    </citation>
    <scope>NUCLEOTIDE SEQUENCE [LARGE SCALE GENOMIC DNA]</scope>
    <source>
        <strain evidence="1 2">CBS 114990</strain>
    </source>
</reference>
<dbReference type="EMBL" id="JAQQWN010000002">
    <property type="protein sequence ID" value="KAK8093911.1"/>
    <property type="molecule type" value="Genomic_DNA"/>
</dbReference>
<gene>
    <name evidence="1" type="ORF">PG997_000596</name>
</gene>
<dbReference type="Proteomes" id="UP001433268">
    <property type="component" value="Unassembled WGS sequence"/>
</dbReference>